<dbReference type="Pfam" id="PF13478">
    <property type="entry name" value="XdhC_C"/>
    <property type="match status" value="1"/>
</dbReference>
<dbReference type="InterPro" id="IPR052698">
    <property type="entry name" value="MoCofactor_Util/Proc"/>
</dbReference>
<organism evidence="3 4">
    <name type="scientific">Williamsia sterculiae</name>
    <dbReference type="NCBI Taxonomy" id="1344003"/>
    <lineage>
        <taxon>Bacteria</taxon>
        <taxon>Bacillati</taxon>
        <taxon>Actinomycetota</taxon>
        <taxon>Actinomycetes</taxon>
        <taxon>Mycobacteriales</taxon>
        <taxon>Nocardiaceae</taxon>
        <taxon>Williamsia</taxon>
    </lineage>
</organism>
<sequence>MYDMLDEIATLIAVGPIAVARVISTSGAGPRGVGATMLITTDGRPIGSLSAGCVEAAVIETALHVIDTGESAIEHFGYAADDAIAIGLTCGGEVEVFVERFDRSSSEVIAELVEARETGRPVALLTGLQAVPRRRVQTADPAPQPDMLDADARALLTAGVSGVIGTDECETPDHAPRQRTFVHTFAAPPRMILAGANDFVRAMAAAAGPLGYRVTVVDARPVFATRARFPQADDVVVDWPHRYLRAEQEAGRIDGRTAVCVMTHDTKFDVPVLAAALAMHVGFVGALGSRRTHADRLTRLRETGVTDAQLERLNSPVGLDIGAHSPEETAVSILAQIIADRGPSSGGALRDLDGPIHR</sequence>
<protein>
    <submittedName>
        <fullName evidence="3">Xanthine dehydrogenase accessory factor</fullName>
    </submittedName>
</protein>
<evidence type="ECO:0000313" key="4">
    <source>
        <dbReference type="Proteomes" id="UP000186218"/>
    </source>
</evidence>
<proteinExistence type="predicted"/>
<feature type="domain" description="XdhC Rossmann" evidence="2">
    <location>
        <begin position="191"/>
        <end position="337"/>
    </location>
</feature>
<dbReference type="Gene3D" id="3.40.50.720">
    <property type="entry name" value="NAD(P)-binding Rossmann-like Domain"/>
    <property type="match status" value="1"/>
</dbReference>
<keyword evidence="4" id="KW-1185">Reference proteome</keyword>
<dbReference type="PANTHER" id="PTHR30388:SF4">
    <property type="entry name" value="MOLYBDENUM COFACTOR INSERTION CHAPERONE PAOD"/>
    <property type="match status" value="1"/>
</dbReference>
<reference evidence="3 4" key="1">
    <citation type="submission" date="2017-01" db="EMBL/GenBank/DDBJ databases">
        <authorList>
            <person name="Mah S.A."/>
            <person name="Swanson W.J."/>
            <person name="Moy G.W."/>
            <person name="Vacquier V.D."/>
        </authorList>
    </citation>
    <scope>NUCLEOTIDE SEQUENCE [LARGE SCALE GENOMIC DNA]</scope>
    <source>
        <strain evidence="3 4">CPCC 203464</strain>
    </source>
</reference>
<name>A0A1N7DFD4_9NOCA</name>
<dbReference type="Proteomes" id="UP000186218">
    <property type="component" value="Unassembled WGS sequence"/>
</dbReference>
<dbReference type="InterPro" id="IPR027051">
    <property type="entry name" value="XdhC_Rossmann_dom"/>
</dbReference>
<gene>
    <name evidence="3" type="ORF">SAMN05445060_0596</name>
</gene>
<dbReference type="AlphaFoldDB" id="A0A1N7DFD4"/>
<dbReference type="STRING" id="1344003.SAMN05445060_0596"/>
<feature type="domain" description="XdhC- CoxI" evidence="1">
    <location>
        <begin position="16"/>
        <end position="77"/>
    </location>
</feature>
<dbReference type="Pfam" id="PF02625">
    <property type="entry name" value="XdhC_CoxI"/>
    <property type="match status" value="1"/>
</dbReference>
<dbReference type="PANTHER" id="PTHR30388">
    <property type="entry name" value="ALDEHYDE OXIDOREDUCTASE MOLYBDENUM COFACTOR ASSEMBLY PROTEIN"/>
    <property type="match status" value="1"/>
</dbReference>
<evidence type="ECO:0000259" key="1">
    <source>
        <dbReference type="Pfam" id="PF02625"/>
    </source>
</evidence>
<evidence type="ECO:0000259" key="2">
    <source>
        <dbReference type="Pfam" id="PF13478"/>
    </source>
</evidence>
<dbReference type="EMBL" id="FTNT01000002">
    <property type="protein sequence ID" value="SIR74530.1"/>
    <property type="molecule type" value="Genomic_DNA"/>
</dbReference>
<evidence type="ECO:0000313" key="3">
    <source>
        <dbReference type="EMBL" id="SIR74530.1"/>
    </source>
</evidence>
<dbReference type="InterPro" id="IPR003777">
    <property type="entry name" value="XdhC_CoxI"/>
</dbReference>
<accession>A0A1N7DFD4</accession>